<sequence length="122" mass="12239">MADCVGAEVLFPPPLPPTPAMSLLEESGDSEEMGFHPGDRSPAGGEDEGDEESCSSGSGGGGGRGVEGQGEGGGSEGGEDLAKSEGRDGGGARSPAASESSNWSEAEKSRLFWETCLQSGYP</sequence>
<accession>A0A7I8JYY9</accession>
<feature type="compositionally biased region" description="Basic and acidic residues" evidence="1">
    <location>
        <begin position="80"/>
        <end position="90"/>
    </location>
</feature>
<dbReference type="AlphaFoldDB" id="A0A7I8JYY9"/>
<gene>
    <name evidence="2" type="ORF">SI8410_01000842</name>
</gene>
<dbReference type="EMBL" id="LR746264">
    <property type="protein sequence ID" value="CAA7388655.1"/>
    <property type="molecule type" value="Genomic_DNA"/>
</dbReference>
<evidence type="ECO:0000313" key="2">
    <source>
        <dbReference type="EMBL" id="CAA7388655.1"/>
    </source>
</evidence>
<feature type="compositionally biased region" description="Gly residues" evidence="1">
    <location>
        <begin position="57"/>
        <end position="76"/>
    </location>
</feature>
<proteinExistence type="predicted"/>
<feature type="compositionally biased region" description="Low complexity" evidence="1">
    <location>
        <begin position="94"/>
        <end position="104"/>
    </location>
</feature>
<keyword evidence="3" id="KW-1185">Reference proteome</keyword>
<feature type="region of interest" description="Disordered" evidence="1">
    <location>
        <begin position="1"/>
        <end position="122"/>
    </location>
</feature>
<organism evidence="2 3">
    <name type="scientific">Spirodela intermedia</name>
    <name type="common">Intermediate duckweed</name>
    <dbReference type="NCBI Taxonomy" id="51605"/>
    <lineage>
        <taxon>Eukaryota</taxon>
        <taxon>Viridiplantae</taxon>
        <taxon>Streptophyta</taxon>
        <taxon>Embryophyta</taxon>
        <taxon>Tracheophyta</taxon>
        <taxon>Spermatophyta</taxon>
        <taxon>Magnoliopsida</taxon>
        <taxon>Liliopsida</taxon>
        <taxon>Araceae</taxon>
        <taxon>Lemnoideae</taxon>
        <taxon>Spirodela</taxon>
    </lineage>
</organism>
<name>A0A7I8JYY9_SPIIN</name>
<reference evidence="2" key="1">
    <citation type="submission" date="2020-02" db="EMBL/GenBank/DDBJ databases">
        <authorList>
            <person name="Scholz U."/>
            <person name="Mascher M."/>
            <person name="Fiebig A."/>
        </authorList>
    </citation>
    <scope>NUCLEOTIDE SEQUENCE</scope>
</reference>
<dbReference type="Proteomes" id="UP000663760">
    <property type="component" value="Chromosome 1"/>
</dbReference>
<evidence type="ECO:0000256" key="1">
    <source>
        <dbReference type="SAM" id="MobiDB-lite"/>
    </source>
</evidence>
<evidence type="ECO:0000313" key="3">
    <source>
        <dbReference type="Proteomes" id="UP000663760"/>
    </source>
</evidence>
<protein>
    <submittedName>
        <fullName evidence="2">Uncharacterized protein</fullName>
    </submittedName>
</protein>